<evidence type="ECO:0000313" key="1">
    <source>
        <dbReference type="EMBL" id="MFD2919201.1"/>
    </source>
</evidence>
<dbReference type="Proteomes" id="UP001597511">
    <property type="component" value="Unassembled WGS sequence"/>
</dbReference>
<name>A0ABW6A3L1_9BACT</name>
<dbReference type="EMBL" id="JBHUOZ010000001">
    <property type="protein sequence ID" value="MFD2919201.1"/>
    <property type="molecule type" value="Genomic_DNA"/>
</dbReference>
<organism evidence="1 2">
    <name type="scientific">Terrimonas rubra</name>
    <dbReference type="NCBI Taxonomy" id="1035890"/>
    <lineage>
        <taxon>Bacteria</taxon>
        <taxon>Pseudomonadati</taxon>
        <taxon>Bacteroidota</taxon>
        <taxon>Chitinophagia</taxon>
        <taxon>Chitinophagales</taxon>
        <taxon>Chitinophagaceae</taxon>
        <taxon>Terrimonas</taxon>
    </lineage>
</organism>
<reference evidence="2" key="1">
    <citation type="journal article" date="2019" name="Int. J. Syst. Evol. Microbiol.">
        <title>The Global Catalogue of Microorganisms (GCM) 10K type strain sequencing project: providing services to taxonomists for standard genome sequencing and annotation.</title>
        <authorList>
            <consortium name="The Broad Institute Genomics Platform"/>
            <consortium name="The Broad Institute Genome Sequencing Center for Infectious Disease"/>
            <person name="Wu L."/>
            <person name="Ma J."/>
        </authorList>
    </citation>
    <scope>NUCLEOTIDE SEQUENCE [LARGE SCALE GENOMIC DNA]</scope>
    <source>
        <strain evidence="2">KCTC 23299</strain>
    </source>
</reference>
<dbReference type="RefSeq" id="WP_386096158.1">
    <property type="nucleotide sequence ID" value="NZ_JBHUOZ010000001.1"/>
</dbReference>
<proteinExistence type="predicted"/>
<evidence type="ECO:0000313" key="2">
    <source>
        <dbReference type="Proteomes" id="UP001597511"/>
    </source>
</evidence>
<comment type="caution">
    <text evidence="1">The sequence shown here is derived from an EMBL/GenBank/DDBJ whole genome shotgun (WGS) entry which is preliminary data.</text>
</comment>
<accession>A0ABW6A3L1</accession>
<keyword evidence="2" id="KW-1185">Reference proteome</keyword>
<gene>
    <name evidence="1" type="ORF">ACFS6H_05705</name>
</gene>
<sequence length="133" mass="15241">MRITIISVLIFVTPVVCKAQSSHTVSSVCKEVSLQWKLGSTSCKGDRLKLVQLFQNARPDSISKNYLFNTLGKPNIIQRYSVGYPINKNYVQFIYYIYKDDCPEINVEGKAIGFVFDELETNFIRIEDHDYCG</sequence>
<protein>
    <submittedName>
        <fullName evidence="1">Uncharacterized protein</fullName>
    </submittedName>
</protein>